<feature type="transmembrane region" description="Helical" evidence="1">
    <location>
        <begin position="40"/>
        <end position="59"/>
    </location>
</feature>
<dbReference type="Proteomes" id="UP000077013">
    <property type="component" value="Unassembled WGS sequence"/>
</dbReference>
<sequence>MKPTTISKGFLFAGLSNILGVLIFSKFFTNEIMMNAQPDVMGYFGLISIVLWGLAYIAVRKNYEAVPWLIAVFMIEKLLYVIVYIRWFSTDALRAVYDQDLFAGIFYTIYGVNDFIFGLFFAWVFFTISKVKNV</sequence>
<gene>
    <name evidence="2" type="ORF">ULVI_00450</name>
</gene>
<feature type="transmembrane region" description="Helical" evidence="1">
    <location>
        <begin position="9"/>
        <end position="28"/>
    </location>
</feature>
<name>A0A167KFK2_9FLAO</name>
<protein>
    <submittedName>
        <fullName evidence="2">Uncharacterized protein</fullName>
    </submittedName>
</protein>
<accession>A0A167KFK2</accession>
<keyword evidence="3" id="KW-1185">Reference proteome</keyword>
<keyword evidence="1" id="KW-0812">Transmembrane</keyword>
<dbReference type="EMBL" id="LRXL01000001">
    <property type="protein sequence ID" value="OAB81839.1"/>
    <property type="molecule type" value="Genomic_DNA"/>
</dbReference>
<feature type="transmembrane region" description="Helical" evidence="1">
    <location>
        <begin position="66"/>
        <end position="85"/>
    </location>
</feature>
<dbReference type="OrthoDB" id="7433042at2"/>
<keyword evidence="1" id="KW-0472">Membrane</keyword>
<evidence type="ECO:0000313" key="3">
    <source>
        <dbReference type="Proteomes" id="UP000077013"/>
    </source>
</evidence>
<reference evidence="2 3" key="1">
    <citation type="submission" date="2016-02" db="EMBL/GenBank/DDBJ databases">
        <title>Ulvibacter sp. LPB0005, isolated from Thais luteostoma.</title>
        <authorList>
            <person name="Shin S.-K."/>
            <person name="Yi H."/>
        </authorList>
    </citation>
    <scope>NUCLEOTIDE SEQUENCE [LARGE SCALE GENOMIC DNA]</scope>
    <source>
        <strain evidence="2 3">LPB0005</strain>
    </source>
</reference>
<dbReference type="RefSeq" id="WP_068588225.1">
    <property type="nucleotide sequence ID" value="NZ_LRXL01000001.1"/>
</dbReference>
<proteinExistence type="predicted"/>
<organism evidence="2 3">
    <name type="scientific">Cochleicola gelatinilyticus</name>
    <dbReference type="NCBI Taxonomy" id="1763537"/>
    <lineage>
        <taxon>Bacteria</taxon>
        <taxon>Pseudomonadati</taxon>
        <taxon>Bacteroidota</taxon>
        <taxon>Flavobacteriia</taxon>
        <taxon>Flavobacteriales</taxon>
        <taxon>Flavobacteriaceae</taxon>
        <taxon>Cochleicola</taxon>
    </lineage>
</organism>
<evidence type="ECO:0000256" key="1">
    <source>
        <dbReference type="SAM" id="Phobius"/>
    </source>
</evidence>
<dbReference type="AlphaFoldDB" id="A0A167KFK2"/>
<evidence type="ECO:0000313" key="2">
    <source>
        <dbReference type="EMBL" id="OAB81839.1"/>
    </source>
</evidence>
<comment type="caution">
    <text evidence="2">The sequence shown here is derived from an EMBL/GenBank/DDBJ whole genome shotgun (WGS) entry which is preliminary data.</text>
</comment>
<keyword evidence="1" id="KW-1133">Transmembrane helix</keyword>
<feature type="transmembrane region" description="Helical" evidence="1">
    <location>
        <begin position="105"/>
        <end position="128"/>
    </location>
</feature>